<reference evidence="3" key="1">
    <citation type="submission" date="2021-07" db="EMBL/GenBank/DDBJ databases">
        <authorList>
            <person name="Durling M."/>
        </authorList>
    </citation>
    <scope>NUCLEOTIDE SEQUENCE</scope>
</reference>
<dbReference type="Gene3D" id="3.60.160.10">
    <property type="entry name" value="Mitochondrial biogenesis AIM24"/>
    <property type="match status" value="1"/>
</dbReference>
<dbReference type="SUPFAM" id="SSF51219">
    <property type="entry name" value="TRAP-like"/>
    <property type="match status" value="1"/>
</dbReference>
<dbReference type="OrthoDB" id="1705416at2759"/>
<sequence length="380" mass="40151">MSYYPPPPGAGNGGPAQPGQQAPQQHYAPPPSSPPPNQTTHQYYPPPPQQSSPAQSGQYAPPPQPTSPQQQQQQYSSPPQNFSQHRTSYQQPPQQQLPAQALTYEQPQSSGHASHPSHGSASYPVEKPPLDTSKAANLDHGAPAAAHFIGASTTADDVGTFNGGSYRISHRDSNTIVTIQLAMGCPLTVKPGAMIAMTPSIVLKGAVKFSMKKLLVGGDLAHSTYTGPGELLLAPTSIGDITSIRLTGSEQWSVGRDAYLAATQGVTKEYKRQGIGKAMFSGEGLFVYKISGTGLLWISSFGAIIRKDLAEGEKYIVDNGHLVAWNTKYILERVASGGIISGLSSGEGLVCKFTGPGTVFLQTRNPAAFAMWISANATQG</sequence>
<dbReference type="Pfam" id="PF01987">
    <property type="entry name" value="AIM24"/>
    <property type="match status" value="1"/>
</dbReference>
<evidence type="ECO:0000256" key="2">
    <source>
        <dbReference type="SAM" id="MobiDB-lite"/>
    </source>
</evidence>
<accession>A0A9N9PLC6</accession>
<dbReference type="GO" id="GO:0005739">
    <property type="term" value="C:mitochondrion"/>
    <property type="evidence" value="ECO:0007669"/>
    <property type="project" value="UniProtKB-SubCell"/>
</dbReference>
<dbReference type="InterPro" id="IPR002838">
    <property type="entry name" value="AIM24"/>
</dbReference>
<evidence type="ECO:0000313" key="3">
    <source>
        <dbReference type="EMBL" id="CAG8958204.1"/>
    </source>
</evidence>
<dbReference type="EMBL" id="CAJVRL010000081">
    <property type="protein sequence ID" value="CAG8958204.1"/>
    <property type="molecule type" value="Genomic_DNA"/>
</dbReference>
<proteinExistence type="inferred from homology"/>
<evidence type="ECO:0000313" key="4">
    <source>
        <dbReference type="Proteomes" id="UP000696280"/>
    </source>
</evidence>
<gene>
    <name evidence="3" type="ORF">HYFRA_00000557</name>
</gene>
<comment type="caution">
    <text evidence="3">The sequence shown here is derived from an EMBL/GenBank/DDBJ whole genome shotgun (WGS) entry which is preliminary data.</text>
</comment>
<dbReference type="AlphaFoldDB" id="A0A9N9PLC6"/>
<name>A0A9N9PLC6_9HELO</name>
<dbReference type="Proteomes" id="UP000696280">
    <property type="component" value="Unassembled WGS sequence"/>
</dbReference>
<dbReference type="InterPro" id="IPR016031">
    <property type="entry name" value="Trp_RNA-bd_attenuator-like_dom"/>
</dbReference>
<organism evidence="3 4">
    <name type="scientific">Hymenoscyphus fraxineus</name>
    <dbReference type="NCBI Taxonomy" id="746836"/>
    <lineage>
        <taxon>Eukaryota</taxon>
        <taxon>Fungi</taxon>
        <taxon>Dikarya</taxon>
        <taxon>Ascomycota</taxon>
        <taxon>Pezizomycotina</taxon>
        <taxon>Leotiomycetes</taxon>
        <taxon>Helotiales</taxon>
        <taxon>Helotiaceae</taxon>
        <taxon>Hymenoscyphus</taxon>
    </lineage>
</organism>
<dbReference type="PANTHER" id="PTHR31801">
    <property type="entry name" value="ALTERED INHERITANCE OF MITOCHONDRIA PROTEIN 24, MITOCHONDRIAL"/>
    <property type="match status" value="1"/>
</dbReference>
<dbReference type="InterPro" id="IPR036983">
    <property type="entry name" value="AIM24_sf"/>
</dbReference>
<evidence type="ECO:0000256" key="1">
    <source>
        <dbReference type="RuleBase" id="RU363045"/>
    </source>
</evidence>
<feature type="compositionally biased region" description="Pro residues" evidence="2">
    <location>
        <begin position="28"/>
        <end position="37"/>
    </location>
</feature>
<keyword evidence="4" id="KW-1185">Reference proteome</keyword>
<protein>
    <recommendedName>
        <fullName evidence="1">Altered inheritance of mitochondria protein 24, mitochondrial</fullName>
    </recommendedName>
</protein>
<dbReference type="PANTHER" id="PTHR31801:SF0">
    <property type="entry name" value="ALTERED INHERITANCE OF MITOCHONDRIA PROTEIN 24, MITOCHONDRIAL"/>
    <property type="match status" value="1"/>
</dbReference>
<feature type="compositionally biased region" description="Low complexity" evidence="2">
    <location>
        <begin position="17"/>
        <end position="27"/>
    </location>
</feature>
<comment type="similarity">
    <text evidence="1">Belongs to the AIM24 family.</text>
</comment>
<feature type="region of interest" description="Disordered" evidence="2">
    <location>
        <begin position="1"/>
        <end position="137"/>
    </location>
</feature>
<comment type="subcellular location">
    <subcellularLocation>
        <location evidence="1">Mitochondrion</location>
    </subcellularLocation>
</comment>
<keyword evidence="1" id="KW-0496">Mitochondrion</keyword>
<dbReference type="NCBIfam" id="TIGR00266">
    <property type="entry name" value="TIGR00266 family protein"/>
    <property type="match status" value="1"/>
</dbReference>
<feature type="compositionally biased region" description="Low complexity" evidence="2">
    <location>
        <begin position="67"/>
        <end position="122"/>
    </location>
</feature>